<evidence type="ECO:0000256" key="5">
    <source>
        <dbReference type="ARBA" id="ARBA00022692"/>
    </source>
</evidence>
<keyword evidence="5 8" id="KW-0812">Transmembrane</keyword>
<name>A0AA38HCF4_9TREE</name>
<keyword evidence="7 8" id="KW-0472">Membrane</keyword>
<reference evidence="10" key="1">
    <citation type="journal article" date="2022" name="G3 (Bethesda)">
        <title>High quality genome of the basidiomycete yeast Dioszegia hungarica PDD-24b-2 isolated from cloud water.</title>
        <authorList>
            <person name="Jarrige D."/>
            <person name="Haridas S."/>
            <person name="Bleykasten-Grosshans C."/>
            <person name="Joly M."/>
            <person name="Nadalig T."/>
            <person name="Sancelme M."/>
            <person name="Vuilleumier S."/>
            <person name="Grigoriev I.V."/>
            <person name="Amato P."/>
            <person name="Bringel F."/>
        </authorList>
    </citation>
    <scope>NUCLEOTIDE SEQUENCE</scope>
    <source>
        <strain evidence="10">PDD-24b-2</strain>
    </source>
</reference>
<dbReference type="PANTHER" id="PTHR31595">
    <property type="entry name" value="LONG-CHAIN-ALCOHOL O-FATTY-ACYLTRANSFERASE 3-RELATED"/>
    <property type="match status" value="1"/>
</dbReference>
<accession>A0AA38HCF4</accession>
<evidence type="ECO:0000256" key="7">
    <source>
        <dbReference type="ARBA" id="ARBA00023136"/>
    </source>
</evidence>
<evidence type="ECO:0000313" key="10">
    <source>
        <dbReference type="EMBL" id="KAI9638065.1"/>
    </source>
</evidence>
<dbReference type="AlphaFoldDB" id="A0AA38HCF4"/>
<feature type="domain" description="Wax synthase" evidence="9">
    <location>
        <begin position="256"/>
        <end position="319"/>
    </location>
</feature>
<comment type="pathway">
    <text evidence="2">Secondary metabolite biosynthesis.</text>
</comment>
<gene>
    <name evidence="10" type="ORF">MKK02DRAFT_42450</name>
</gene>
<dbReference type="Pfam" id="PF13813">
    <property type="entry name" value="MBOAT_2"/>
    <property type="match status" value="1"/>
</dbReference>
<keyword evidence="6 8" id="KW-1133">Transmembrane helix</keyword>
<feature type="transmembrane region" description="Helical" evidence="8">
    <location>
        <begin position="356"/>
        <end position="374"/>
    </location>
</feature>
<dbReference type="EMBL" id="JAKWFO010000003">
    <property type="protein sequence ID" value="KAI9638065.1"/>
    <property type="molecule type" value="Genomic_DNA"/>
</dbReference>
<keyword evidence="4" id="KW-0808">Transferase</keyword>
<sequence length="419" mass="47777">MSGKGTFLAHLAEFNLADHLPIYTLTEAAPFFWLSFICSWAVCYLVHLGSDTRLLRMALWPVAVGANMWGVLTLDMRGQYATWNIVGLVFFNATSAAIRWGTATSPPTYHPLPRQPRFLALRQTTCLKALNLIFDEPRLLTVAGASLPPTRSPYGSFHHIRHHLLHFLLAFIFIDLLSYPLYYFDPTNLGHPLATSADWDQGILTISSASGLSKAVVLPAVILLGSVTTYLGMSLLWHANAVMCIASGVWVPEEFPKVMDRPWLACSLNELWGKRYHQNSFHVYTRPFARLPRYLSIFRIFAASAIYHMLCFHPQHRTYKVYNFSAMFLLTGLGLEAERQFHRWTGRRVSGWSGRIWTWAWFTFCGYFMMRGVAEIGWLGGIRQVFEEDRRTSPVEWVLYLAGSRPHPSLPLELSTRLL</sequence>
<comment type="caution">
    <text evidence="10">The sequence shown here is derived from an EMBL/GenBank/DDBJ whole genome shotgun (WGS) entry which is preliminary data.</text>
</comment>
<evidence type="ECO:0000256" key="6">
    <source>
        <dbReference type="ARBA" id="ARBA00022989"/>
    </source>
</evidence>
<keyword evidence="11" id="KW-1185">Reference proteome</keyword>
<feature type="transmembrane region" description="Helical" evidence="8">
    <location>
        <begin position="164"/>
        <end position="183"/>
    </location>
</feature>
<evidence type="ECO:0000256" key="8">
    <source>
        <dbReference type="SAM" id="Phobius"/>
    </source>
</evidence>
<organism evidence="10 11">
    <name type="scientific">Dioszegia hungarica</name>
    <dbReference type="NCBI Taxonomy" id="4972"/>
    <lineage>
        <taxon>Eukaryota</taxon>
        <taxon>Fungi</taxon>
        <taxon>Dikarya</taxon>
        <taxon>Basidiomycota</taxon>
        <taxon>Agaricomycotina</taxon>
        <taxon>Tremellomycetes</taxon>
        <taxon>Tremellales</taxon>
        <taxon>Bulleribasidiaceae</taxon>
        <taxon>Dioszegia</taxon>
    </lineage>
</organism>
<dbReference type="GO" id="GO:0016020">
    <property type="term" value="C:membrane"/>
    <property type="evidence" value="ECO:0007669"/>
    <property type="project" value="UniProtKB-SubCell"/>
</dbReference>
<protein>
    <recommendedName>
        <fullName evidence="9">Wax synthase domain-containing protein</fullName>
    </recommendedName>
</protein>
<dbReference type="PANTHER" id="PTHR31595:SF57">
    <property type="entry name" value="OS04G0481900 PROTEIN"/>
    <property type="match status" value="1"/>
</dbReference>
<proteinExistence type="inferred from homology"/>
<evidence type="ECO:0000313" key="11">
    <source>
        <dbReference type="Proteomes" id="UP001164286"/>
    </source>
</evidence>
<evidence type="ECO:0000256" key="2">
    <source>
        <dbReference type="ARBA" id="ARBA00005179"/>
    </source>
</evidence>
<evidence type="ECO:0000256" key="1">
    <source>
        <dbReference type="ARBA" id="ARBA00004141"/>
    </source>
</evidence>
<dbReference type="RefSeq" id="XP_052947842.1">
    <property type="nucleotide sequence ID" value="XM_053091991.1"/>
</dbReference>
<dbReference type="GeneID" id="77731196"/>
<evidence type="ECO:0000256" key="4">
    <source>
        <dbReference type="ARBA" id="ARBA00022679"/>
    </source>
</evidence>
<dbReference type="InterPro" id="IPR044851">
    <property type="entry name" value="Wax_synthase"/>
</dbReference>
<dbReference type="GO" id="GO:0008374">
    <property type="term" value="F:O-acyltransferase activity"/>
    <property type="evidence" value="ECO:0007669"/>
    <property type="project" value="InterPro"/>
</dbReference>
<dbReference type="Proteomes" id="UP001164286">
    <property type="component" value="Unassembled WGS sequence"/>
</dbReference>
<feature type="transmembrane region" description="Helical" evidence="8">
    <location>
        <begin position="28"/>
        <end position="47"/>
    </location>
</feature>
<feature type="transmembrane region" description="Helical" evidence="8">
    <location>
        <begin position="294"/>
        <end position="312"/>
    </location>
</feature>
<comment type="subcellular location">
    <subcellularLocation>
        <location evidence="1">Membrane</location>
        <topology evidence="1">Multi-pass membrane protein</topology>
    </subcellularLocation>
</comment>
<comment type="similarity">
    <text evidence="3">Belongs to the wax synthase family.</text>
</comment>
<evidence type="ECO:0000256" key="3">
    <source>
        <dbReference type="ARBA" id="ARBA00007282"/>
    </source>
</evidence>
<evidence type="ECO:0000259" key="9">
    <source>
        <dbReference type="Pfam" id="PF13813"/>
    </source>
</evidence>
<dbReference type="GO" id="GO:0006629">
    <property type="term" value="P:lipid metabolic process"/>
    <property type="evidence" value="ECO:0007669"/>
    <property type="project" value="InterPro"/>
</dbReference>
<dbReference type="InterPro" id="IPR032805">
    <property type="entry name" value="Wax_synthase_dom"/>
</dbReference>